<feature type="transmembrane region" description="Helical" evidence="1">
    <location>
        <begin position="340"/>
        <end position="368"/>
    </location>
</feature>
<feature type="transmembrane region" description="Helical" evidence="1">
    <location>
        <begin position="224"/>
        <end position="243"/>
    </location>
</feature>
<feature type="transmembrane region" description="Helical" evidence="1">
    <location>
        <begin position="414"/>
        <end position="439"/>
    </location>
</feature>
<feature type="transmembrane region" description="Helical" evidence="1">
    <location>
        <begin position="176"/>
        <end position="195"/>
    </location>
</feature>
<reference evidence="2" key="1">
    <citation type="submission" date="2020-10" db="EMBL/GenBank/DDBJ databases">
        <title>Genome sequence of the unusual species of purple photosynthetic bacteria, Phaeovibrio sulfidiphilus DSM 23193, type strain.</title>
        <authorList>
            <person name="Kyndt J.A."/>
            <person name="Meyer T.E."/>
        </authorList>
    </citation>
    <scope>NUCLEOTIDE SEQUENCE</scope>
    <source>
        <strain evidence="2">DSM 23193</strain>
    </source>
</reference>
<name>A0A8J6YVN8_9PROT</name>
<comment type="caution">
    <text evidence="2">The sequence shown here is derived from an EMBL/GenBank/DDBJ whole genome shotgun (WGS) entry which is preliminary data.</text>
</comment>
<protein>
    <submittedName>
        <fullName evidence="2">Sodium:proton antiporter</fullName>
    </submittedName>
</protein>
<keyword evidence="1" id="KW-0472">Membrane</keyword>
<dbReference type="Proteomes" id="UP000631034">
    <property type="component" value="Unassembled WGS sequence"/>
</dbReference>
<accession>A0A8J6YVN8</accession>
<feature type="transmembrane region" description="Helical" evidence="1">
    <location>
        <begin position="459"/>
        <end position="482"/>
    </location>
</feature>
<evidence type="ECO:0000313" key="3">
    <source>
        <dbReference type="Proteomes" id="UP000631034"/>
    </source>
</evidence>
<evidence type="ECO:0000256" key="1">
    <source>
        <dbReference type="SAM" id="Phobius"/>
    </source>
</evidence>
<feature type="transmembrane region" description="Helical" evidence="1">
    <location>
        <begin position="110"/>
        <end position="129"/>
    </location>
</feature>
<feature type="transmembrane region" description="Helical" evidence="1">
    <location>
        <begin position="380"/>
        <end position="402"/>
    </location>
</feature>
<dbReference type="Pfam" id="PF16980">
    <property type="entry name" value="CitMHS_2"/>
    <property type="match status" value="1"/>
</dbReference>
<keyword evidence="1" id="KW-0812">Transmembrane</keyword>
<organism evidence="2 3">
    <name type="scientific">Phaeovibrio sulfidiphilus</name>
    <dbReference type="NCBI Taxonomy" id="1220600"/>
    <lineage>
        <taxon>Bacteria</taxon>
        <taxon>Pseudomonadati</taxon>
        <taxon>Pseudomonadota</taxon>
        <taxon>Alphaproteobacteria</taxon>
        <taxon>Rhodospirillales</taxon>
        <taxon>Rhodospirillaceae</taxon>
        <taxon>Phaeovibrio</taxon>
    </lineage>
</organism>
<dbReference type="InterPro" id="IPR031566">
    <property type="entry name" value="CitMHS_2"/>
</dbReference>
<dbReference type="EMBL" id="JACZHT010000001">
    <property type="protein sequence ID" value="MBE1236582.1"/>
    <property type="molecule type" value="Genomic_DNA"/>
</dbReference>
<gene>
    <name evidence="2" type="ORF">IHV25_02800</name>
</gene>
<evidence type="ECO:0000313" key="2">
    <source>
        <dbReference type="EMBL" id="MBE1236582.1"/>
    </source>
</evidence>
<dbReference type="AlphaFoldDB" id="A0A8J6YVN8"/>
<feature type="transmembrane region" description="Helical" evidence="1">
    <location>
        <begin position="264"/>
        <end position="282"/>
    </location>
</feature>
<sequence length="483" mass="51657">MTFVALRRILRRGMPLFAVFAALLFLPSPLLADDGAPHLPGAGLSLVWTLPFVGMLLSIALGPLVAPDFWHRHFGKISLFWALAFLVPCALVYGIEIASYEAVHALLLEYLPFIVLLFALFTVSGGVRLKGSLVGGPGVNTGILVVGTILANLMGTTGAAMLLIRPLLRANEHRRYKVHTVIFFIFLVANIGGSLTPLGDPPLFLGFLKGISFFWPLQNMAGPMLLVSGILIPVYYITDRILLAKEGGLKTPATGTPEKAGIEGGINLVLLAGIVASVLMSGYVRLPWSVEIHHVTLEAQNLLRDALMLAIAGLSLLLTRAETRERNGFTWFPIVEVGKLFIGIFLAMIPAIAILKAGESGSLAWAIALVSDAEGNPINVGYFLLTGCLSAFLDNAPTYLVFFNMAGGDAAELMTTLSPTLLAISAGSVFIGALTYIGNAPNFMVRSIAQDAGVNMPSFFGYMVWSCGILIPVLAILTLVYFV</sequence>
<feature type="transmembrane region" description="Helical" evidence="1">
    <location>
        <begin position="302"/>
        <end position="319"/>
    </location>
</feature>
<feature type="transmembrane region" description="Helical" evidence="1">
    <location>
        <begin position="42"/>
        <end position="66"/>
    </location>
</feature>
<keyword evidence="1" id="KW-1133">Transmembrane helix</keyword>
<keyword evidence="3" id="KW-1185">Reference proteome</keyword>
<proteinExistence type="predicted"/>
<feature type="transmembrane region" description="Helical" evidence="1">
    <location>
        <begin position="141"/>
        <end position="164"/>
    </location>
</feature>
<dbReference type="RefSeq" id="WP_192533448.1">
    <property type="nucleotide sequence ID" value="NZ_JACZHT010000001.1"/>
</dbReference>
<feature type="transmembrane region" description="Helical" evidence="1">
    <location>
        <begin position="78"/>
        <end position="98"/>
    </location>
</feature>